<dbReference type="Proteomes" id="UP001500920">
    <property type="component" value="Unassembled WGS sequence"/>
</dbReference>
<dbReference type="PANTHER" id="PTHR41328:SF2">
    <property type="entry name" value="TERMINASE SMALL SUBUNIT"/>
    <property type="match status" value="1"/>
</dbReference>
<gene>
    <name evidence="3" type="ORF">GCM10022378_11500</name>
</gene>
<dbReference type="InterPro" id="IPR052404">
    <property type="entry name" value="SPP1-like_terminase"/>
</dbReference>
<sequence>MRYEVAKRKMTLKQQRFADEYVIHANVFKSAINAGYSENYAKTNASKLLENDSIKAYIDERLAELQSKAVADQQEVMEYLTSVMRGQVEDEELMVVPLGDFESEVQRHERRSDTSQRTKAAELLGKRYKLWTDKQEVEHTGAVQFVDDVE</sequence>
<proteinExistence type="predicted"/>
<comment type="caution">
    <text evidence="3">The sequence shown here is derived from an EMBL/GenBank/DDBJ whole genome shotgun (WGS) entry which is preliminary data.</text>
</comment>
<dbReference type="InterPro" id="IPR005335">
    <property type="entry name" value="Terminase_ssu"/>
</dbReference>
<evidence type="ECO:0000256" key="2">
    <source>
        <dbReference type="ARBA" id="ARBA00023219"/>
    </source>
</evidence>
<dbReference type="PANTHER" id="PTHR41328">
    <property type="entry name" value="TERMINASE SMALL SUBUNIT-RELATED"/>
    <property type="match status" value="1"/>
</dbReference>
<dbReference type="EMBL" id="BAABCK010000021">
    <property type="protein sequence ID" value="GAA3723113.1"/>
    <property type="molecule type" value="Genomic_DNA"/>
</dbReference>
<reference evidence="4" key="1">
    <citation type="journal article" date="2019" name="Int. J. Syst. Evol. Microbiol.">
        <title>The Global Catalogue of Microorganisms (GCM) 10K type strain sequencing project: providing services to taxonomists for standard genome sequencing and annotation.</title>
        <authorList>
            <consortium name="The Broad Institute Genomics Platform"/>
            <consortium name="The Broad Institute Genome Sequencing Center for Infectious Disease"/>
            <person name="Wu L."/>
            <person name="Ma J."/>
        </authorList>
    </citation>
    <scope>NUCLEOTIDE SEQUENCE [LARGE SCALE GENOMIC DNA]</scope>
    <source>
        <strain evidence="4">JCM 16981</strain>
    </source>
</reference>
<accession>A0ABP7EWF4</accession>
<dbReference type="Gene3D" id="6.10.140.2160">
    <property type="match status" value="1"/>
</dbReference>
<dbReference type="Pfam" id="PF03592">
    <property type="entry name" value="Terminase_2"/>
    <property type="match status" value="1"/>
</dbReference>
<protein>
    <submittedName>
        <fullName evidence="3">Terminase small subunit</fullName>
    </submittedName>
</protein>
<dbReference type="Gene3D" id="1.10.10.1400">
    <property type="entry name" value="Terminase, small subunit, N-terminal DNA-binding domain, HTH motif"/>
    <property type="match status" value="1"/>
</dbReference>
<keyword evidence="1" id="KW-1188">Viral release from host cell</keyword>
<dbReference type="InterPro" id="IPR038713">
    <property type="entry name" value="Terminase_Gp1_N_sf"/>
</dbReference>
<keyword evidence="4" id="KW-1185">Reference proteome</keyword>
<evidence type="ECO:0000256" key="1">
    <source>
        <dbReference type="ARBA" id="ARBA00022612"/>
    </source>
</evidence>
<name>A0ABP7EWF4_9STAP</name>
<organism evidence="3 4">
    <name type="scientific">Salinicoccus jeotgali</name>
    <dbReference type="NCBI Taxonomy" id="381634"/>
    <lineage>
        <taxon>Bacteria</taxon>
        <taxon>Bacillati</taxon>
        <taxon>Bacillota</taxon>
        <taxon>Bacilli</taxon>
        <taxon>Bacillales</taxon>
        <taxon>Staphylococcaceae</taxon>
        <taxon>Salinicoccus</taxon>
    </lineage>
</organism>
<evidence type="ECO:0000313" key="4">
    <source>
        <dbReference type="Proteomes" id="UP001500920"/>
    </source>
</evidence>
<evidence type="ECO:0000313" key="3">
    <source>
        <dbReference type="EMBL" id="GAA3723113.1"/>
    </source>
</evidence>
<keyword evidence="2" id="KW-0231">Viral genome packaging</keyword>